<evidence type="ECO:0000259" key="2">
    <source>
        <dbReference type="Pfam" id="PF14461"/>
    </source>
</evidence>
<feature type="domain" description="Prokaryotic E2 family B" evidence="2">
    <location>
        <begin position="5"/>
        <end position="71"/>
    </location>
</feature>
<protein>
    <submittedName>
        <fullName evidence="3">ThiF family adenylyltransferase</fullName>
    </submittedName>
</protein>
<dbReference type="SUPFAM" id="SSF69572">
    <property type="entry name" value="Activating enzymes of the ubiquitin-like proteins"/>
    <property type="match status" value="1"/>
</dbReference>
<name>A0A9X3IVP7_9BACT</name>
<dbReference type="InterPro" id="IPR000594">
    <property type="entry name" value="ThiF_NAD_FAD-bd"/>
</dbReference>
<dbReference type="GO" id="GO:0016779">
    <property type="term" value="F:nucleotidyltransferase activity"/>
    <property type="evidence" value="ECO:0007669"/>
    <property type="project" value="UniProtKB-KW"/>
</dbReference>
<dbReference type="Pfam" id="PF14461">
    <property type="entry name" value="Prok-E2_B"/>
    <property type="match status" value="1"/>
</dbReference>
<dbReference type="PANTHER" id="PTHR43267">
    <property type="entry name" value="TRNA THREONYLCARBAMOYLADENOSINE DEHYDRATASE"/>
    <property type="match status" value="1"/>
</dbReference>
<dbReference type="InterPro" id="IPR045886">
    <property type="entry name" value="ThiF/MoeB/HesA"/>
</dbReference>
<dbReference type="InterPro" id="IPR035985">
    <property type="entry name" value="Ubiquitin-activating_enz"/>
</dbReference>
<feature type="domain" description="THIF-type NAD/FAD binding fold" evidence="1">
    <location>
        <begin position="250"/>
        <end position="417"/>
    </location>
</feature>
<organism evidence="3 4">
    <name type="scientific">Nannocystis pusilla</name>
    <dbReference type="NCBI Taxonomy" id="889268"/>
    <lineage>
        <taxon>Bacteria</taxon>
        <taxon>Pseudomonadati</taxon>
        <taxon>Myxococcota</taxon>
        <taxon>Polyangia</taxon>
        <taxon>Nannocystales</taxon>
        <taxon>Nannocystaceae</taxon>
        <taxon>Nannocystis</taxon>
    </lineage>
</organism>
<evidence type="ECO:0000313" key="4">
    <source>
        <dbReference type="Proteomes" id="UP001150924"/>
    </source>
</evidence>
<evidence type="ECO:0000259" key="1">
    <source>
        <dbReference type="Pfam" id="PF00899"/>
    </source>
</evidence>
<dbReference type="Proteomes" id="UP001150924">
    <property type="component" value="Unassembled WGS sequence"/>
</dbReference>
<sequence>MFVLDEHLHGRIPHVFQHGYVCYQEHEGVLLDRYRPVAVAGEALARAVETIRRGLTGENKADFIEELALYWPGPPEGTVFFAAGAQIEPILRVLLPWTGTLAFVRDRAQALELIAAPMPFRGPELMRLVEQAIDNLATPGLYIPLERVPRPPDPFPLGPWTRVQLVEFIRQNLSRSQKRRLEDHARGRAKPSFALVRVPKPRGGDHLVGVQFDDIRGTHPLAGATGTAEVRQFHVERRDPGYLVPRGGGESSLQAKRVLLVGCGAIGGHLALELVRCGIGHLTLVDPDRLRPENAYRHVLGTPSLGVPLAKSLQLGGEVQRRYPGVQVDCCAASIEQALDAGTIDVTRYDLVVSATGDPNVDRDLNERLHGLANRPPLLFTWLEPLGIGGHALAVQGASSGCLDCLFTPHAWERDAVLVNRAAFAAAGQVFTRELAGCGNAFTPYSSLDALRTAELAGRLALEVLGGRRQASLLRSWKGDGAAFEAAGLRTSARYELDASALERGGQDVAMPGCRVCGGCA</sequence>
<keyword evidence="4" id="KW-1185">Reference proteome</keyword>
<dbReference type="AlphaFoldDB" id="A0A9X3IVP7"/>
<gene>
    <name evidence="3" type="ORF">OV079_03655</name>
</gene>
<keyword evidence="3" id="KW-0548">Nucleotidyltransferase</keyword>
<dbReference type="InterPro" id="IPR032701">
    <property type="entry name" value="Prok-E2_B_dom"/>
</dbReference>
<dbReference type="GO" id="GO:0061503">
    <property type="term" value="F:tRNA threonylcarbamoyladenosine dehydratase"/>
    <property type="evidence" value="ECO:0007669"/>
    <property type="project" value="TreeGrafter"/>
</dbReference>
<dbReference type="Gene3D" id="3.40.50.720">
    <property type="entry name" value="NAD(P)-binding Rossmann-like Domain"/>
    <property type="match status" value="1"/>
</dbReference>
<evidence type="ECO:0000313" key="3">
    <source>
        <dbReference type="EMBL" id="MCY1004679.1"/>
    </source>
</evidence>
<dbReference type="PANTHER" id="PTHR43267:SF1">
    <property type="entry name" value="TRNA THREONYLCARBAMOYLADENOSINE DEHYDRATASE"/>
    <property type="match status" value="1"/>
</dbReference>
<comment type="caution">
    <text evidence="3">The sequence shown here is derived from an EMBL/GenBank/DDBJ whole genome shotgun (WGS) entry which is preliminary data.</text>
</comment>
<dbReference type="EMBL" id="JAPNKE010000002">
    <property type="protein sequence ID" value="MCY1004679.1"/>
    <property type="molecule type" value="Genomic_DNA"/>
</dbReference>
<dbReference type="GO" id="GO:0008641">
    <property type="term" value="F:ubiquitin-like modifier activating enzyme activity"/>
    <property type="evidence" value="ECO:0007669"/>
    <property type="project" value="InterPro"/>
</dbReference>
<dbReference type="RefSeq" id="WP_267766247.1">
    <property type="nucleotide sequence ID" value="NZ_JAPNKE010000002.1"/>
</dbReference>
<dbReference type="Pfam" id="PF00899">
    <property type="entry name" value="ThiF"/>
    <property type="match status" value="1"/>
</dbReference>
<accession>A0A9X3IVP7</accession>
<reference evidence="3" key="1">
    <citation type="submission" date="2022-11" db="EMBL/GenBank/DDBJ databases">
        <title>Minimal conservation of predation-associated metabolite biosynthetic gene clusters underscores biosynthetic potential of Myxococcota including descriptions for ten novel species: Archangium lansinium sp. nov., Myxococcus landrumus sp. nov., Nannocystis bai.</title>
        <authorList>
            <person name="Ahearne A."/>
            <person name="Stevens C."/>
            <person name="Phillips K."/>
        </authorList>
    </citation>
    <scope>NUCLEOTIDE SEQUENCE</scope>
    <source>
        <strain evidence="3">Na p29</strain>
    </source>
</reference>
<dbReference type="CDD" id="cd01483">
    <property type="entry name" value="E1_enzyme_family"/>
    <property type="match status" value="1"/>
</dbReference>
<keyword evidence="3" id="KW-0808">Transferase</keyword>
<dbReference type="GO" id="GO:0061504">
    <property type="term" value="P:cyclic threonylcarbamoyladenosine biosynthetic process"/>
    <property type="evidence" value="ECO:0007669"/>
    <property type="project" value="TreeGrafter"/>
</dbReference>
<proteinExistence type="predicted"/>